<dbReference type="InterPro" id="IPR051447">
    <property type="entry name" value="Lipoprotein-release_system"/>
</dbReference>
<evidence type="ECO:0000256" key="3">
    <source>
        <dbReference type="ARBA" id="ARBA00022475"/>
    </source>
</evidence>
<comment type="caution">
    <text evidence="10">The sequence shown here is derived from an EMBL/GenBank/DDBJ whole genome shotgun (WGS) entry which is preliminary data.</text>
</comment>
<dbReference type="PANTHER" id="PTHR30489">
    <property type="entry name" value="LIPOPROTEIN-RELEASING SYSTEM TRANSMEMBRANE PROTEIN LOLE"/>
    <property type="match status" value="1"/>
</dbReference>
<evidence type="ECO:0000256" key="1">
    <source>
        <dbReference type="ARBA" id="ARBA00004651"/>
    </source>
</evidence>
<dbReference type="Pfam" id="PF12704">
    <property type="entry name" value="MacB_PCD"/>
    <property type="match status" value="1"/>
</dbReference>
<evidence type="ECO:0000313" key="10">
    <source>
        <dbReference type="EMBL" id="OGK00046.1"/>
    </source>
</evidence>
<proteinExistence type="inferred from homology"/>
<dbReference type="InterPro" id="IPR025857">
    <property type="entry name" value="MacB_PCD"/>
</dbReference>
<feature type="domain" description="MacB-like periplasmic core" evidence="9">
    <location>
        <begin position="26"/>
        <end position="249"/>
    </location>
</feature>
<keyword evidence="4 7" id="KW-0812">Transmembrane</keyword>
<evidence type="ECO:0000256" key="6">
    <source>
        <dbReference type="ARBA" id="ARBA00023136"/>
    </source>
</evidence>
<evidence type="ECO:0000256" key="4">
    <source>
        <dbReference type="ARBA" id="ARBA00022692"/>
    </source>
</evidence>
<evidence type="ECO:0000259" key="8">
    <source>
        <dbReference type="Pfam" id="PF02687"/>
    </source>
</evidence>
<dbReference type="AlphaFoldDB" id="A0A1F7F0N2"/>
<dbReference type="Proteomes" id="UP000179243">
    <property type="component" value="Unassembled WGS sequence"/>
</dbReference>
<protein>
    <recommendedName>
        <fullName evidence="12">ABC transporter permease</fullName>
    </recommendedName>
</protein>
<evidence type="ECO:0000256" key="5">
    <source>
        <dbReference type="ARBA" id="ARBA00022989"/>
    </source>
</evidence>
<dbReference type="GO" id="GO:0098797">
    <property type="term" value="C:plasma membrane protein complex"/>
    <property type="evidence" value="ECO:0007669"/>
    <property type="project" value="TreeGrafter"/>
</dbReference>
<feature type="domain" description="ABC3 transporter permease C-terminal" evidence="8">
    <location>
        <begin position="280"/>
        <end position="403"/>
    </location>
</feature>
<feature type="transmembrane region" description="Helical" evidence="7">
    <location>
        <begin position="276"/>
        <end position="302"/>
    </location>
</feature>
<feature type="transmembrane region" description="Helical" evidence="7">
    <location>
        <begin position="20"/>
        <end position="46"/>
    </location>
</feature>
<organism evidence="10 11">
    <name type="scientific">Candidatus Raymondbacteria bacterium RIFOXYD12_FULL_49_13</name>
    <dbReference type="NCBI Taxonomy" id="1817890"/>
    <lineage>
        <taxon>Bacteria</taxon>
        <taxon>Raymondiibacteriota</taxon>
    </lineage>
</organism>
<feature type="transmembrane region" description="Helical" evidence="7">
    <location>
        <begin position="323"/>
        <end position="352"/>
    </location>
</feature>
<comment type="subcellular location">
    <subcellularLocation>
        <location evidence="1">Cell membrane</location>
        <topology evidence="1">Multi-pass membrane protein</topology>
    </subcellularLocation>
</comment>
<comment type="similarity">
    <text evidence="2">Belongs to the ABC-4 integral membrane protein family. LolC/E subfamily.</text>
</comment>
<accession>A0A1F7F0N2</accession>
<keyword evidence="6 7" id="KW-0472">Membrane</keyword>
<reference evidence="10 11" key="1">
    <citation type="journal article" date="2016" name="Nat. Commun.">
        <title>Thousands of microbial genomes shed light on interconnected biogeochemical processes in an aquifer system.</title>
        <authorList>
            <person name="Anantharaman K."/>
            <person name="Brown C.T."/>
            <person name="Hug L.A."/>
            <person name="Sharon I."/>
            <person name="Castelle C.J."/>
            <person name="Probst A.J."/>
            <person name="Thomas B.C."/>
            <person name="Singh A."/>
            <person name="Wilkins M.J."/>
            <person name="Karaoz U."/>
            <person name="Brodie E.L."/>
            <person name="Williams K.H."/>
            <person name="Hubbard S.S."/>
            <person name="Banfield J.F."/>
        </authorList>
    </citation>
    <scope>NUCLEOTIDE SEQUENCE [LARGE SCALE GENOMIC DNA]</scope>
</reference>
<evidence type="ECO:0000256" key="7">
    <source>
        <dbReference type="SAM" id="Phobius"/>
    </source>
</evidence>
<evidence type="ECO:0000313" key="11">
    <source>
        <dbReference type="Proteomes" id="UP000179243"/>
    </source>
</evidence>
<dbReference type="Pfam" id="PF02687">
    <property type="entry name" value="FtsX"/>
    <property type="match status" value="1"/>
</dbReference>
<dbReference type="EMBL" id="MFYX01000155">
    <property type="protein sequence ID" value="OGK00046.1"/>
    <property type="molecule type" value="Genomic_DNA"/>
</dbReference>
<feature type="transmembrane region" description="Helical" evidence="7">
    <location>
        <begin position="372"/>
        <end position="395"/>
    </location>
</feature>
<sequence>MAFEYFIARRYLWGKKKQSFISTILAISIVGVFLGTTVLIVTLSIMNGFEREVKERIVGSFAHIKVMMYHHDPILNPDSLAAAVLLDKEVIAVAPLIEDKIGISSKEVTDGIILHGIDPVREATVTDFEKNIKFGNLAFDSAQSIKGRSNPGIVLGSYVADKLRVGPGDEVIVMSLRGEEDALAGIMPKMKRLTVCAIYESGMYEYDANFSFASLAVAQDLFGVQGVSSLQLKVADAGTADRIAAQVQDRLGYPYYCIDWMKQYRTLIKWMNTEKFIAFIVISMIIMVAIFNIISSLLMVIMEKTGEIGILLSMGATPGSIRRIFLLNGLFVGFVGTITGTAAGLCICFIQMKFNLIKLPGDVYFIDSLPMIVQWIDAAAVVIAANLLCVAFSFYPAYKASRLRPVDALIYK</sequence>
<dbReference type="GO" id="GO:0044874">
    <property type="term" value="P:lipoprotein localization to outer membrane"/>
    <property type="evidence" value="ECO:0007669"/>
    <property type="project" value="TreeGrafter"/>
</dbReference>
<dbReference type="PANTHER" id="PTHR30489:SF0">
    <property type="entry name" value="LIPOPROTEIN-RELEASING SYSTEM TRANSMEMBRANE PROTEIN LOLE"/>
    <property type="match status" value="1"/>
</dbReference>
<gene>
    <name evidence="10" type="ORF">A2519_22220</name>
</gene>
<keyword evidence="3" id="KW-1003">Cell membrane</keyword>
<name>A0A1F7F0N2_UNCRA</name>
<keyword evidence="5 7" id="KW-1133">Transmembrane helix</keyword>
<evidence type="ECO:0008006" key="12">
    <source>
        <dbReference type="Google" id="ProtNLM"/>
    </source>
</evidence>
<evidence type="ECO:0000259" key="9">
    <source>
        <dbReference type="Pfam" id="PF12704"/>
    </source>
</evidence>
<evidence type="ECO:0000256" key="2">
    <source>
        <dbReference type="ARBA" id="ARBA00005236"/>
    </source>
</evidence>
<dbReference type="InterPro" id="IPR003838">
    <property type="entry name" value="ABC3_permease_C"/>
</dbReference>